<gene>
    <name evidence="2" type="ORF">F2Q69_00030336</name>
</gene>
<dbReference type="AlphaFoldDB" id="A0A8S9RR10"/>
<evidence type="ECO:0000313" key="3">
    <source>
        <dbReference type="Proteomes" id="UP000712600"/>
    </source>
</evidence>
<feature type="transmembrane region" description="Helical" evidence="1">
    <location>
        <begin position="97"/>
        <end position="114"/>
    </location>
</feature>
<accession>A0A8S9RR10</accession>
<comment type="caution">
    <text evidence="2">The sequence shown here is derived from an EMBL/GenBank/DDBJ whole genome shotgun (WGS) entry which is preliminary data.</text>
</comment>
<proteinExistence type="predicted"/>
<reference evidence="2" key="1">
    <citation type="submission" date="2019-12" db="EMBL/GenBank/DDBJ databases">
        <title>Genome sequencing and annotation of Brassica cretica.</title>
        <authorList>
            <person name="Studholme D.J."/>
            <person name="Sarris P."/>
        </authorList>
    </citation>
    <scope>NUCLEOTIDE SEQUENCE</scope>
    <source>
        <strain evidence="2">PFS-109/04</strain>
        <tissue evidence="2">Leaf</tissue>
    </source>
</reference>
<protein>
    <submittedName>
        <fullName evidence="2">Uncharacterized protein</fullName>
    </submittedName>
</protein>
<sequence length="116" mass="12135">MRCFSPSPENDSPPCSCSSSPSSHILADVIDCISLGWSRLKATPRFADFVFTPLLSLLSDLVAAFITSCISGLLPFFLSLSGCFSSSPTSLGIGTSYLLAGGCSSGVLGMYFCASW</sequence>
<organism evidence="2 3">
    <name type="scientific">Brassica cretica</name>
    <name type="common">Mustard</name>
    <dbReference type="NCBI Taxonomy" id="69181"/>
    <lineage>
        <taxon>Eukaryota</taxon>
        <taxon>Viridiplantae</taxon>
        <taxon>Streptophyta</taxon>
        <taxon>Embryophyta</taxon>
        <taxon>Tracheophyta</taxon>
        <taxon>Spermatophyta</taxon>
        <taxon>Magnoliopsida</taxon>
        <taxon>eudicotyledons</taxon>
        <taxon>Gunneridae</taxon>
        <taxon>Pentapetalae</taxon>
        <taxon>rosids</taxon>
        <taxon>malvids</taxon>
        <taxon>Brassicales</taxon>
        <taxon>Brassicaceae</taxon>
        <taxon>Brassiceae</taxon>
        <taxon>Brassica</taxon>
    </lineage>
</organism>
<feature type="transmembrane region" description="Helical" evidence="1">
    <location>
        <begin position="49"/>
        <end position="77"/>
    </location>
</feature>
<keyword evidence="1" id="KW-0472">Membrane</keyword>
<dbReference type="Proteomes" id="UP000712600">
    <property type="component" value="Unassembled WGS sequence"/>
</dbReference>
<name>A0A8S9RR10_BRACR</name>
<evidence type="ECO:0000256" key="1">
    <source>
        <dbReference type="SAM" id="Phobius"/>
    </source>
</evidence>
<evidence type="ECO:0000313" key="2">
    <source>
        <dbReference type="EMBL" id="KAF3583655.1"/>
    </source>
</evidence>
<keyword evidence="1" id="KW-0812">Transmembrane</keyword>
<keyword evidence="1" id="KW-1133">Transmembrane helix</keyword>
<dbReference type="EMBL" id="QGKX02000088">
    <property type="protein sequence ID" value="KAF3583655.1"/>
    <property type="molecule type" value="Genomic_DNA"/>
</dbReference>